<keyword evidence="8" id="KW-0902">Two-component regulatory system</keyword>
<evidence type="ECO:0000256" key="10">
    <source>
        <dbReference type="SAM" id="MobiDB-lite"/>
    </source>
</evidence>
<evidence type="ECO:0000313" key="14">
    <source>
        <dbReference type="Proteomes" id="UP000618382"/>
    </source>
</evidence>
<name>A0ABQ4DC56_9CELL</name>
<keyword evidence="11" id="KW-0472">Membrane</keyword>
<keyword evidence="6 13" id="KW-0418">Kinase</keyword>
<dbReference type="InterPro" id="IPR036890">
    <property type="entry name" value="HATPase_C_sf"/>
</dbReference>
<feature type="transmembrane region" description="Helical" evidence="11">
    <location>
        <begin position="72"/>
        <end position="92"/>
    </location>
</feature>
<feature type="coiled-coil region" evidence="9">
    <location>
        <begin position="188"/>
        <end position="215"/>
    </location>
</feature>
<reference evidence="13 14" key="1">
    <citation type="submission" date="2021-01" db="EMBL/GenBank/DDBJ databases">
        <title>Whole genome shotgun sequence of Cellulomonas oligotrophica NBRC 109435.</title>
        <authorList>
            <person name="Komaki H."/>
            <person name="Tamura T."/>
        </authorList>
    </citation>
    <scope>NUCLEOTIDE SEQUENCE [LARGE SCALE GENOMIC DNA]</scope>
    <source>
        <strain evidence="13 14">NBRC 109435</strain>
    </source>
</reference>
<comment type="caution">
    <text evidence="13">The sequence shown here is derived from an EMBL/GenBank/DDBJ whole genome shotgun (WGS) entry which is preliminary data.</text>
</comment>
<dbReference type="CDD" id="cd16917">
    <property type="entry name" value="HATPase_UhpB-NarQ-NarX-like"/>
    <property type="match status" value="1"/>
</dbReference>
<evidence type="ECO:0000256" key="7">
    <source>
        <dbReference type="ARBA" id="ARBA00022840"/>
    </source>
</evidence>
<keyword evidence="11" id="KW-1133">Transmembrane helix</keyword>
<feature type="compositionally biased region" description="Pro residues" evidence="10">
    <location>
        <begin position="307"/>
        <end position="317"/>
    </location>
</feature>
<dbReference type="Gene3D" id="1.20.5.1930">
    <property type="match status" value="1"/>
</dbReference>
<proteinExistence type="predicted"/>
<feature type="transmembrane region" description="Helical" evidence="11">
    <location>
        <begin position="140"/>
        <end position="160"/>
    </location>
</feature>
<dbReference type="InterPro" id="IPR011712">
    <property type="entry name" value="Sig_transdc_His_kin_sub3_dim/P"/>
</dbReference>
<feature type="compositionally biased region" description="Low complexity" evidence="10">
    <location>
        <begin position="297"/>
        <end position="306"/>
    </location>
</feature>
<comment type="catalytic activity">
    <reaction evidence="1">
        <text>ATP + protein L-histidine = ADP + protein N-phospho-L-histidine.</text>
        <dbReference type="EC" id="2.7.13.3"/>
    </reaction>
</comment>
<feature type="transmembrane region" description="Helical" evidence="11">
    <location>
        <begin position="99"/>
        <end position="120"/>
    </location>
</feature>
<keyword evidence="11" id="KW-0812">Transmembrane</keyword>
<feature type="transmembrane region" description="Helical" evidence="11">
    <location>
        <begin position="47"/>
        <end position="66"/>
    </location>
</feature>
<dbReference type="InterPro" id="IPR055558">
    <property type="entry name" value="DUF7134"/>
</dbReference>
<organism evidence="13 14">
    <name type="scientific">Cellulomonas oligotrophica</name>
    <dbReference type="NCBI Taxonomy" id="931536"/>
    <lineage>
        <taxon>Bacteria</taxon>
        <taxon>Bacillati</taxon>
        <taxon>Actinomycetota</taxon>
        <taxon>Actinomycetes</taxon>
        <taxon>Micrococcales</taxon>
        <taxon>Cellulomonadaceae</taxon>
        <taxon>Cellulomonas</taxon>
    </lineage>
</organism>
<evidence type="ECO:0000259" key="12">
    <source>
        <dbReference type="SMART" id="SM00387"/>
    </source>
</evidence>
<dbReference type="SUPFAM" id="SSF55874">
    <property type="entry name" value="ATPase domain of HSP90 chaperone/DNA topoisomerase II/histidine kinase"/>
    <property type="match status" value="1"/>
</dbReference>
<dbReference type="GO" id="GO:0016301">
    <property type="term" value="F:kinase activity"/>
    <property type="evidence" value="ECO:0007669"/>
    <property type="project" value="UniProtKB-KW"/>
</dbReference>
<sequence>MTDVHPGADRGAPQVRPRVHDGARAPAYARRVTRWERVLRWEERHRLAVDATLAAALALTAVPFAADLTYGDAGATAASFFLAAALVTPLAWRRVRPELSAALVYAAGVAQLALGIPLLLPADVAVLLALYSVTVHGSRWAYRLALWGCLAGTAVVAWSGGGGAGGAAFVSVFLWSITGSVWAFGLVRRSRRETLEALVDRAERLERERDQQAVIGAAAERARIAREMHDIVAHSLSVMIAQADGGRYAAAADPGAATRALGTIAETGRAALTDMRRLLGVLRADDTVTVGDPGRLPEASPGAAGPPAAPGAPPPTLVPTAPQPAADDVEGLVTQLRASGMRVSLVRLGTSRQLPPGAGLTIYRIAQESLTNVLKHAGPDPTVTVLLQWRPATVAVEVSDDGRGAAAGGDGLGQGLRGMRERAAMFGGTVTAGPRPGGGYRVRAELPTPDARGTADTPAPAAEGTPP</sequence>
<feature type="region of interest" description="Disordered" evidence="10">
    <location>
        <begin position="289"/>
        <end position="324"/>
    </location>
</feature>
<dbReference type="EMBL" id="BONN01000006">
    <property type="protein sequence ID" value="GIG33316.1"/>
    <property type="molecule type" value="Genomic_DNA"/>
</dbReference>
<gene>
    <name evidence="13" type="ORF">Col01nite_24750</name>
</gene>
<evidence type="ECO:0000256" key="6">
    <source>
        <dbReference type="ARBA" id="ARBA00022777"/>
    </source>
</evidence>
<feature type="transmembrane region" description="Helical" evidence="11">
    <location>
        <begin position="167"/>
        <end position="187"/>
    </location>
</feature>
<evidence type="ECO:0000313" key="13">
    <source>
        <dbReference type="EMBL" id="GIG33316.1"/>
    </source>
</evidence>
<dbReference type="EC" id="2.7.13.3" evidence="2"/>
<evidence type="ECO:0000256" key="9">
    <source>
        <dbReference type="SAM" id="Coils"/>
    </source>
</evidence>
<dbReference type="Pfam" id="PF02518">
    <property type="entry name" value="HATPase_c"/>
    <property type="match status" value="1"/>
</dbReference>
<dbReference type="InterPro" id="IPR003594">
    <property type="entry name" value="HATPase_dom"/>
</dbReference>
<dbReference type="SMART" id="SM00387">
    <property type="entry name" value="HATPase_c"/>
    <property type="match status" value="1"/>
</dbReference>
<feature type="region of interest" description="Disordered" evidence="10">
    <location>
        <begin position="428"/>
        <end position="467"/>
    </location>
</feature>
<keyword evidence="3" id="KW-0597">Phosphoprotein</keyword>
<keyword evidence="9" id="KW-0175">Coiled coil</keyword>
<evidence type="ECO:0000256" key="11">
    <source>
        <dbReference type="SAM" id="Phobius"/>
    </source>
</evidence>
<dbReference type="PANTHER" id="PTHR24421">
    <property type="entry name" value="NITRATE/NITRITE SENSOR PROTEIN NARX-RELATED"/>
    <property type="match status" value="1"/>
</dbReference>
<dbReference type="Gene3D" id="3.30.565.10">
    <property type="entry name" value="Histidine kinase-like ATPase, C-terminal domain"/>
    <property type="match status" value="1"/>
</dbReference>
<dbReference type="InterPro" id="IPR050482">
    <property type="entry name" value="Sensor_HK_TwoCompSys"/>
</dbReference>
<evidence type="ECO:0000256" key="1">
    <source>
        <dbReference type="ARBA" id="ARBA00000085"/>
    </source>
</evidence>
<dbReference type="Proteomes" id="UP000618382">
    <property type="component" value="Unassembled WGS sequence"/>
</dbReference>
<accession>A0ABQ4DC56</accession>
<evidence type="ECO:0000256" key="4">
    <source>
        <dbReference type="ARBA" id="ARBA00022679"/>
    </source>
</evidence>
<evidence type="ECO:0000256" key="2">
    <source>
        <dbReference type="ARBA" id="ARBA00012438"/>
    </source>
</evidence>
<keyword evidence="14" id="KW-1185">Reference proteome</keyword>
<protein>
    <recommendedName>
        <fullName evidence="2">histidine kinase</fullName>
        <ecNumber evidence="2">2.7.13.3</ecNumber>
    </recommendedName>
</protein>
<keyword evidence="7" id="KW-0067">ATP-binding</keyword>
<dbReference type="Pfam" id="PF23539">
    <property type="entry name" value="DUF7134"/>
    <property type="match status" value="1"/>
</dbReference>
<evidence type="ECO:0000256" key="5">
    <source>
        <dbReference type="ARBA" id="ARBA00022741"/>
    </source>
</evidence>
<keyword evidence="4" id="KW-0808">Transferase</keyword>
<feature type="domain" description="Histidine kinase/HSP90-like ATPase" evidence="12">
    <location>
        <begin position="357"/>
        <end position="450"/>
    </location>
</feature>
<dbReference type="Pfam" id="PF07730">
    <property type="entry name" value="HisKA_3"/>
    <property type="match status" value="1"/>
</dbReference>
<evidence type="ECO:0000256" key="3">
    <source>
        <dbReference type="ARBA" id="ARBA00022553"/>
    </source>
</evidence>
<keyword evidence="5" id="KW-0547">Nucleotide-binding</keyword>
<dbReference type="PANTHER" id="PTHR24421:SF10">
    <property type="entry name" value="NITRATE_NITRITE SENSOR PROTEIN NARQ"/>
    <property type="match status" value="1"/>
</dbReference>
<evidence type="ECO:0000256" key="8">
    <source>
        <dbReference type="ARBA" id="ARBA00023012"/>
    </source>
</evidence>